<evidence type="ECO:0000313" key="3">
    <source>
        <dbReference type="RefSeq" id="XP_053752705.1"/>
    </source>
</evidence>
<name>A0A9W2V2M3_PANPR</name>
<evidence type="ECO:0000256" key="1">
    <source>
        <dbReference type="SAM" id="MobiDB-lite"/>
    </source>
</evidence>
<reference evidence="3" key="1">
    <citation type="submission" date="2025-08" db="UniProtKB">
        <authorList>
            <consortium name="RefSeq"/>
        </authorList>
    </citation>
    <scope>IDENTIFICATION</scope>
    <source>
        <tissue evidence="3">Whole blood</tissue>
    </source>
</reference>
<gene>
    <name evidence="3" type="primary">LOC109263743</name>
</gene>
<feature type="compositionally biased region" description="Low complexity" evidence="1">
    <location>
        <begin position="126"/>
        <end position="136"/>
    </location>
</feature>
<protein>
    <submittedName>
        <fullName evidence="3">Translation initiation factor IF-2-like</fullName>
    </submittedName>
</protein>
<dbReference type="GeneID" id="109263743"/>
<proteinExistence type="predicted"/>
<accession>A0A9W2V2M3</accession>
<feature type="region of interest" description="Disordered" evidence="1">
    <location>
        <begin position="59"/>
        <end position="151"/>
    </location>
</feature>
<organism evidence="2 3">
    <name type="scientific">Panthera pardus</name>
    <name type="common">Leopard</name>
    <name type="synonym">Felis pardus</name>
    <dbReference type="NCBI Taxonomy" id="9691"/>
    <lineage>
        <taxon>Eukaryota</taxon>
        <taxon>Metazoa</taxon>
        <taxon>Chordata</taxon>
        <taxon>Craniata</taxon>
        <taxon>Vertebrata</taxon>
        <taxon>Euteleostomi</taxon>
        <taxon>Mammalia</taxon>
        <taxon>Eutheria</taxon>
        <taxon>Laurasiatheria</taxon>
        <taxon>Carnivora</taxon>
        <taxon>Feliformia</taxon>
        <taxon>Felidae</taxon>
        <taxon>Pantherinae</taxon>
        <taxon>Panthera</taxon>
    </lineage>
</organism>
<dbReference type="RefSeq" id="XP_053752705.1">
    <property type="nucleotide sequence ID" value="XM_053896730.1"/>
</dbReference>
<dbReference type="Proteomes" id="UP001165780">
    <property type="component" value="Unplaced"/>
</dbReference>
<feature type="region of interest" description="Disordered" evidence="1">
    <location>
        <begin position="1"/>
        <end position="41"/>
    </location>
</feature>
<dbReference type="AlphaFoldDB" id="A0A9W2V2M3"/>
<evidence type="ECO:0000313" key="2">
    <source>
        <dbReference type="Proteomes" id="UP001165780"/>
    </source>
</evidence>
<keyword evidence="2" id="KW-1185">Reference proteome</keyword>
<sequence length="203" mass="20907">MGRRAKQTPGAAAGELVNKSAPDASPCPEGTSGSRGRSCWEGEARRGWSGLAWVGVPPALGQEMRPAPRTLPSDLPRPEGGGGGGVGAVAVPTRGPGTGGGNPPVTRRPRRAQLAAPGWRPDLRGCRASPAAACSPPGAPPPRPRTAGVPRVHSVYVTMTRPTGGSRSERPRVPSALCMAKVKTWAVTQTMQAKSGFEDSVLR</sequence>